<accession>A0AA41VN66</accession>
<feature type="compositionally biased region" description="Basic and acidic residues" evidence="5">
    <location>
        <begin position="78"/>
        <end position="93"/>
    </location>
</feature>
<protein>
    <recommendedName>
        <fullName evidence="4">Small ribosomal subunit protein uS15c</fullName>
    </recommendedName>
</protein>
<dbReference type="InterPro" id="IPR005290">
    <property type="entry name" value="Ribosomal_uS15_bac-type"/>
</dbReference>
<dbReference type="CDD" id="cd00353">
    <property type="entry name" value="Ribosomal_S15p_S13e"/>
    <property type="match status" value="1"/>
</dbReference>
<dbReference type="PANTHER" id="PTHR47546">
    <property type="entry name" value="S15/NS1, RNA-BINDING PROTEIN"/>
    <property type="match status" value="1"/>
</dbReference>
<evidence type="ECO:0000256" key="5">
    <source>
        <dbReference type="SAM" id="MobiDB-lite"/>
    </source>
</evidence>
<dbReference type="HAMAP" id="MF_01343_B">
    <property type="entry name" value="Ribosomal_uS15_B"/>
    <property type="match status" value="1"/>
</dbReference>
<dbReference type="Pfam" id="PF00312">
    <property type="entry name" value="Ribosomal_S15"/>
    <property type="match status" value="1"/>
</dbReference>
<keyword evidence="7" id="KW-1185">Reference proteome</keyword>
<dbReference type="SUPFAM" id="SSF47060">
    <property type="entry name" value="S15/NS1 RNA-binding domain"/>
    <property type="match status" value="1"/>
</dbReference>
<evidence type="ECO:0000256" key="2">
    <source>
        <dbReference type="ARBA" id="ARBA00022980"/>
    </source>
</evidence>
<keyword evidence="2" id="KW-0689">Ribosomal protein</keyword>
<dbReference type="EMBL" id="JAJJMA010257646">
    <property type="protein sequence ID" value="MCL7044392.1"/>
    <property type="molecule type" value="Genomic_DNA"/>
</dbReference>
<comment type="caution">
    <text evidence="6">The sequence shown here is derived from an EMBL/GenBank/DDBJ whole genome shotgun (WGS) entry which is preliminary data.</text>
</comment>
<name>A0AA41VN66_PAPNU</name>
<dbReference type="GO" id="GO:0005737">
    <property type="term" value="C:cytoplasm"/>
    <property type="evidence" value="ECO:0007669"/>
    <property type="project" value="UniProtKB-ARBA"/>
</dbReference>
<organism evidence="6 7">
    <name type="scientific">Papaver nudicaule</name>
    <name type="common">Iceland poppy</name>
    <dbReference type="NCBI Taxonomy" id="74823"/>
    <lineage>
        <taxon>Eukaryota</taxon>
        <taxon>Viridiplantae</taxon>
        <taxon>Streptophyta</taxon>
        <taxon>Embryophyta</taxon>
        <taxon>Tracheophyta</taxon>
        <taxon>Spermatophyta</taxon>
        <taxon>Magnoliopsida</taxon>
        <taxon>Ranunculales</taxon>
        <taxon>Papaveraceae</taxon>
        <taxon>Papaveroideae</taxon>
        <taxon>Papaver</taxon>
    </lineage>
</organism>
<gene>
    <name evidence="6" type="ORF">MKW94_011169</name>
</gene>
<evidence type="ECO:0000256" key="3">
    <source>
        <dbReference type="ARBA" id="ARBA00023274"/>
    </source>
</evidence>
<dbReference type="GO" id="GO:0003735">
    <property type="term" value="F:structural constituent of ribosome"/>
    <property type="evidence" value="ECO:0007669"/>
    <property type="project" value="InterPro"/>
</dbReference>
<dbReference type="GO" id="GO:0006412">
    <property type="term" value="P:translation"/>
    <property type="evidence" value="ECO:0007669"/>
    <property type="project" value="InterPro"/>
</dbReference>
<dbReference type="Proteomes" id="UP001177140">
    <property type="component" value="Unassembled WGS sequence"/>
</dbReference>
<comment type="similarity">
    <text evidence="1">Belongs to the universal ribosomal protein uS15 family.</text>
</comment>
<sequence length="376" mass="43154">MALQLRLRFRPIQNPDLIKLFSTSSSPASSIIGDVKQSLSNDDSSPASAKLDEIKTKLSEFRLRSSAPPPTTTSFQELYKRNVSEKTDDKKEANVSISSIRDSLRNLNARPNNNNNNYYYRGIDLKSSVKRGTEEEINKSTNGGGSELPRDIFGIKEMKEKSQAEIEATKTEFLNPYSHEDLGRKLRLLRPDDETTKKEFTLHELNERLKKLRVMDEQVVDKVGGLPLKSLKESLIKLKLDSDDKTKMQMHNISVFGGYRNQYTGPAKELLVEKYFHPDNMSSGEKMKLELKKVRDEYKISESDCGSSRVQVAQLTTKIKHLSSVLHKKDKHSRKGLVAMVQRRKKILRYLRRTDWDSYCQVLSQLGLRDNPDYKH</sequence>
<dbReference type="AlphaFoldDB" id="A0AA41VN66"/>
<reference evidence="6" key="1">
    <citation type="submission" date="2022-03" db="EMBL/GenBank/DDBJ databases">
        <title>A functionally conserved STORR gene fusion in Papaver species that diverged 16.8 million years ago.</title>
        <authorList>
            <person name="Catania T."/>
        </authorList>
    </citation>
    <scope>NUCLEOTIDE SEQUENCE</scope>
    <source>
        <strain evidence="6">S-191538</strain>
    </source>
</reference>
<feature type="region of interest" description="Disordered" evidence="5">
    <location>
        <begin position="62"/>
        <end position="94"/>
    </location>
</feature>
<dbReference type="NCBIfam" id="TIGR00952">
    <property type="entry name" value="S15_bact"/>
    <property type="match status" value="1"/>
</dbReference>
<dbReference type="PANTHER" id="PTHR47546:SF3">
    <property type="entry name" value="30S RIBOSOMAL PROTEIN S15, CHLOROPLASTIC"/>
    <property type="match status" value="1"/>
</dbReference>
<dbReference type="InterPro" id="IPR009068">
    <property type="entry name" value="uS15_NS1_RNA-bd_sf"/>
</dbReference>
<dbReference type="GO" id="GO:1990904">
    <property type="term" value="C:ribonucleoprotein complex"/>
    <property type="evidence" value="ECO:0007669"/>
    <property type="project" value="UniProtKB-KW"/>
</dbReference>
<evidence type="ECO:0000256" key="1">
    <source>
        <dbReference type="ARBA" id="ARBA00008434"/>
    </source>
</evidence>
<dbReference type="GO" id="GO:0005840">
    <property type="term" value="C:ribosome"/>
    <property type="evidence" value="ECO:0007669"/>
    <property type="project" value="UniProtKB-KW"/>
</dbReference>
<evidence type="ECO:0000313" key="7">
    <source>
        <dbReference type="Proteomes" id="UP001177140"/>
    </source>
</evidence>
<proteinExistence type="inferred from homology"/>
<dbReference type="InterPro" id="IPR000589">
    <property type="entry name" value="Ribosomal_uS15"/>
</dbReference>
<keyword evidence="3" id="KW-0687">Ribonucleoprotein</keyword>
<dbReference type="Gene3D" id="1.10.287.10">
    <property type="entry name" value="S15/NS1, RNA-binding"/>
    <property type="match status" value="1"/>
</dbReference>
<evidence type="ECO:0000313" key="6">
    <source>
        <dbReference type="EMBL" id="MCL7044392.1"/>
    </source>
</evidence>
<dbReference type="SMART" id="SM01387">
    <property type="entry name" value="Ribosomal_S15"/>
    <property type="match status" value="1"/>
</dbReference>
<evidence type="ECO:0000256" key="4">
    <source>
        <dbReference type="ARBA" id="ARBA00035250"/>
    </source>
</evidence>